<dbReference type="HOGENOM" id="CLU_624715_0_0_1"/>
<evidence type="ECO:0000313" key="8">
    <source>
        <dbReference type="Proteomes" id="UP000007015"/>
    </source>
</evidence>
<evidence type="ECO:0000256" key="3">
    <source>
        <dbReference type="ARBA" id="ARBA00022692"/>
    </source>
</evidence>
<sequence length="401" mass="42457">MADELGHLLVFGFLFNLGVYMVAPAMTDVTMDALCPGQDECSLAIYLTGLQQAITGLGALVATPIVGNLSDKYGRKALLLLPATASILPLVILACNRTKAFFYAYYITRMVTAMVAEGSMHCLSLAYVADKVPPSRRAAAFGVFSGVCLAGFVAGTVAAVVTAAAAVYMRAFVKETDGGASLLRATAGDENSSSHPLCVPSCSSSSSQDVAPPTLPPLRKALSLSDMADLLTTSSTFSREALVIFFYSLGETGLQTAILYFLKVQFQYSKNQYANLLLVIGIAGSLSQAFIYSIAWTPWVPYLGASFVIVSILVNPSIRSIVSKRAGPFEQGMVQGCLTGISSTANVISPIVFSPLTAWFLSETAPFNFRGFSLACAGFAMLIALTVSINMRPAELQPDSK</sequence>
<feature type="transmembrane region" description="Helical" evidence="6">
    <location>
        <begin position="372"/>
        <end position="391"/>
    </location>
</feature>
<name>B8AWC9_ORYSI</name>
<dbReference type="InterPro" id="IPR011701">
    <property type="entry name" value="MFS"/>
</dbReference>
<keyword evidence="4 6" id="KW-1133">Transmembrane helix</keyword>
<evidence type="ECO:0000256" key="1">
    <source>
        <dbReference type="ARBA" id="ARBA00004141"/>
    </source>
</evidence>
<dbReference type="SUPFAM" id="SSF103473">
    <property type="entry name" value="MFS general substrate transporter"/>
    <property type="match status" value="1"/>
</dbReference>
<proteinExistence type="predicted"/>
<dbReference type="EMBL" id="CM000130">
    <property type="protein sequence ID" value="EEC78948.1"/>
    <property type="molecule type" value="Genomic_DNA"/>
</dbReference>
<evidence type="ECO:0000256" key="5">
    <source>
        <dbReference type="ARBA" id="ARBA00023136"/>
    </source>
</evidence>
<dbReference type="PANTHER" id="PTHR23504">
    <property type="entry name" value="MAJOR FACILITATOR SUPERFAMILY DOMAIN-CONTAINING PROTEIN 10"/>
    <property type="match status" value="1"/>
</dbReference>
<keyword evidence="2" id="KW-0813">Transport</keyword>
<feature type="transmembrane region" description="Helical" evidence="6">
    <location>
        <begin position="141"/>
        <end position="168"/>
    </location>
</feature>
<gene>
    <name evidence="7" type="ORF">OsI_19397</name>
</gene>
<feature type="transmembrane region" description="Helical" evidence="6">
    <location>
        <begin position="106"/>
        <end position="129"/>
    </location>
</feature>
<dbReference type="InterPro" id="IPR001958">
    <property type="entry name" value="Tet-R_TetA/multi-R_MdtG-like"/>
</dbReference>
<protein>
    <recommendedName>
        <fullName evidence="9">Major facilitator superfamily (MFS) profile domain-containing protein</fullName>
    </recommendedName>
</protein>
<organism evidence="7 8">
    <name type="scientific">Oryza sativa subsp. indica</name>
    <name type="common">Rice</name>
    <dbReference type="NCBI Taxonomy" id="39946"/>
    <lineage>
        <taxon>Eukaryota</taxon>
        <taxon>Viridiplantae</taxon>
        <taxon>Streptophyta</taxon>
        <taxon>Embryophyta</taxon>
        <taxon>Tracheophyta</taxon>
        <taxon>Spermatophyta</taxon>
        <taxon>Magnoliopsida</taxon>
        <taxon>Liliopsida</taxon>
        <taxon>Poales</taxon>
        <taxon>Poaceae</taxon>
        <taxon>BOP clade</taxon>
        <taxon>Oryzoideae</taxon>
        <taxon>Oryzeae</taxon>
        <taxon>Oryzinae</taxon>
        <taxon>Oryza</taxon>
        <taxon>Oryza sativa</taxon>
    </lineage>
</organism>
<reference evidence="7 8" key="1">
    <citation type="journal article" date="2005" name="PLoS Biol.">
        <title>The genomes of Oryza sativa: a history of duplications.</title>
        <authorList>
            <person name="Yu J."/>
            <person name="Wang J."/>
            <person name="Lin W."/>
            <person name="Li S."/>
            <person name="Li H."/>
            <person name="Zhou J."/>
            <person name="Ni P."/>
            <person name="Dong W."/>
            <person name="Hu S."/>
            <person name="Zeng C."/>
            <person name="Zhang J."/>
            <person name="Zhang Y."/>
            <person name="Li R."/>
            <person name="Xu Z."/>
            <person name="Li S."/>
            <person name="Li X."/>
            <person name="Zheng H."/>
            <person name="Cong L."/>
            <person name="Lin L."/>
            <person name="Yin J."/>
            <person name="Geng J."/>
            <person name="Li G."/>
            <person name="Shi J."/>
            <person name="Liu J."/>
            <person name="Lv H."/>
            <person name="Li J."/>
            <person name="Wang J."/>
            <person name="Deng Y."/>
            <person name="Ran L."/>
            <person name="Shi X."/>
            <person name="Wang X."/>
            <person name="Wu Q."/>
            <person name="Li C."/>
            <person name="Ren X."/>
            <person name="Wang J."/>
            <person name="Wang X."/>
            <person name="Li D."/>
            <person name="Liu D."/>
            <person name="Zhang X."/>
            <person name="Ji Z."/>
            <person name="Zhao W."/>
            <person name="Sun Y."/>
            <person name="Zhang Z."/>
            <person name="Bao J."/>
            <person name="Han Y."/>
            <person name="Dong L."/>
            <person name="Ji J."/>
            <person name="Chen P."/>
            <person name="Wu S."/>
            <person name="Liu J."/>
            <person name="Xiao Y."/>
            <person name="Bu D."/>
            <person name="Tan J."/>
            <person name="Yang L."/>
            <person name="Ye C."/>
            <person name="Zhang J."/>
            <person name="Xu J."/>
            <person name="Zhou Y."/>
            <person name="Yu Y."/>
            <person name="Zhang B."/>
            <person name="Zhuang S."/>
            <person name="Wei H."/>
            <person name="Liu B."/>
            <person name="Lei M."/>
            <person name="Yu H."/>
            <person name="Li Y."/>
            <person name="Xu H."/>
            <person name="Wei S."/>
            <person name="He X."/>
            <person name="Fang L."/>
            <person name="Zhang Z."/>
            <person name="Zhang Y."/>
            <person name="Huang X."/>
            <person name="Su Z."/>
            <person name="Tong W."/>
            <person name="Li J."/>
            <person name="Tong Z."/>
            <person name="Li S."/>
            <person name="Ye J."/>
            <person name="Wang L."/>
            <person name="Fang L."/>
            <person name="Lei T."/>
            <person name="Chen C."/>
            <person name="Chen H."/>
            <person name="Xu Z."/>
            <person name="Li H."/>
            <person name="Huang H."/>
            <person name="Zhang F."/>
            <person name="Xu H."/>
            <person name="Li N."/>
            <person name="Zhao C."/>
            <person name="Li S."/>
            <person name="Dong L."/>
            <person name="Huang Y."/>
            <person name="Li L."/>
            <person name="Xi Y."/>
            <person name="Qi Q."/>
            <person name="Li W."/>
            <person name="Zhang B."/>
            <person name="Hu W."/>
            <person name="Zhang Y."/>
            <person name="Tian X."/>
            <person name="Jiao Y."/>
            <person name="Liang X."/>
            <person name="Jin J."/>
            <person name="Gao L."/>
            <person name="Zheng W."/>
            <person name="Hao B."/>
            <person name="Liu S."/>
            <person name="Wang W."/>
            <person name="Yuan L."/>
            <person name="Cao M."/>
            <person name="McDermott J."/>
            <person name="Samudrala R."/>
            <person name="Wang J."/>
            <person name="Wong G.K."/>
            <person name="Yang H."/>
        </authorList>
    </citation>
    <scope>NUCLEOTIDE SEQUENCE [LARGE SCALE GENOMIC DNA]</scope>
    <source>
        <strain evidence="8">cv. 93-11</strain>
    </source>
</reference>
<comment type="subcellular location">
    <subcellularLocation>
        <location evidence="1">Membrane</location>
        <topology evidence="1">Multi-pass membrane protein</topology>
    </subcellularLocation>
</comment>
<dbReference type="InterPro" id="IPR036259">
    <property type="entry name" value="MFS_trans_sf"/>
</dbReference>
<keyword evidence="8" id="KW-1185">Reference proteome</keyword>
<feature type="transmembrane region" description="Helical" evidence="6">
    <location>
        <begin position="274"/>
        <end position="293"/>
    </location>
</feature>
<dbReference type="Pfam" id="PF07690">
    <property type="entry name" value="MFS_1"/>
    <property type="match status" value="1"/>
</dbReference>
<evidence type="ECO:0000256" key="4">
    <source>
        <dbReference type="ARBA" id="ARBA00022989"/>
    </source>
</evidence>
<feature type="transmembrane region" description="Helical" evidence="6">
    <location>
        <begin position="77"/>
        <end position="94"/>
    </location>
</feature>
<dbReference type="PRINTS" id="PR01035">
    <property type="entry name" value="TCRTETA"/>
</dbReference>
<dbReference type="GO" id="GO:0022857">
    <property type="term" value="F:transmembrane transporter activity"/>
    <property type="evidence" value="ECO:0007669"/>
    <property type="project" value="InterPro"/>
</dbReference>
<dbReference type="OMA" id="YAYYITR"/>
<evidence type="ECO:0008006" key="9">
    <source>
        <dbReference type="Google" id="ProtNLM"/>
    </source>
</evidence>
<keyword evidence="3 6" id="KW-0812">Transmembrane</keyword>
<dbReference type="AlphaFoldDB" id="B8AWC9"/>
<dbReference type="Proteomes" id="UP000007015">
    <property type="component" value="Chromosome 5"/>
</dbReference>
<feature type="transmembrane region" description="Helical" evidence="6">
    <location>
        <begin position="299"/>
        <end position="318"/>
    </location>
</feature>
<evidence type="ECO:0000313" key="7">
    <source>
        <dbReference type="EMBL" id="EEC78948.1"/>
    </source>
</evidence>
<feature type="transmembrane region" description="Helical" evidence="6">
    <location>
        <begin position="241"/>
        <end position="262"/>
    </location>
</feature>
<dbReference type="GO" id="GO:0016020">
    <property type="term" value="C:membrane"/>
    <property type="evidence" value="ECO:0007669"/>
    <property type="project" value="UniProtKB-SubCell"/>
</dbReference>
<dbReference type="Gene3D" id="1.20.1250.20">
    <property type="entry name" value="MFS general substrate transporter like domains"/>
    <property type="match status" value="1"/>
</dbReference>
<evidence type="ECO:0000256" key="6">
    <source>
        <dbReference type="SAM" id="Phobius"/>
    </source>
</evidence>
<dbReference type="Gramene" id="BGIOSGA019587-TA">
    <property type="protein sequence ID" value="BGIOSGA019587-PA"/>
    <property type="gene ID" value="BGIOSGA019587"/>
</dbReference>
<dbReference type="STRING" id="39946.B8AWC9"/>
<feature type="transmembrane region" description="Helical" evidence="6">
    <location>
        <begin position="338"/>
        <end position="360"/>
    </location>
</feature>
<keyword evidence="5 6" id="KW-0472">Membrane</keyword>
<evidence type="ECO:0000256" key="2">
    <source>
        <dbReference type="ARBA" id="ARBA00022448"/>
    </source>
</evidence>
<dbReference type="PANTHER" id="PTHR23504:SF1">
    <property type="entry name" value="GH21943P-RELATED"/>
    <property type="match status" value="1"/>
</dbReference>
<feature type="transmembrane region" description="Helical" evidence="6">
    <location>
        <begin position="5"/>
        <end position="23"/>
    </location>
</feature>
<accession>B8AWC9</accession>
<feature type="transmembrane region" description="Helical" evidence="6">
    <location>
        <begin position="43"/>
        <end position="65"/>
    </location>
</feature>